<dbReference type="Proteomes" id="UP000505355">
    <property type="component" value="Chromosome"/>
</dbReference>
<keyword evidence="3" id="KW-1185">Reference proteome</keyword>
<reference evidence="2 3" key="1">
    <citation type="submission" date="2020-05" db="EMBL/GenBank/DDBJ databases">
        <title>Mucilaginibacter mali sp. nov.</title>
        <authorList>
            <person name="Kim H.S."/>
            <person name="Lee K.C."/>
            <person name="Suh M.K."/>
            <person name="Kim J.-S."/>
            <person name="Han K.-I."/>
            <person name="Eom M.K."/>
            <person name="Shin Y.K."/>
            <person name="Lee J.-S."/>
        </authorList>
    </citation>
    <scope>NUCLEOTIDE SEQUENCE [LARGE SCALE GENOMIC DNA]</scope>
    <source>
        <strain evidence="2 3">G2-14</strain>
    </source>
</reference>
<evidence type="ECO:0000313" key="3">
    <source>
        <dbReference type="Proteomes" id="UP000505355"/>
    </source>
</evidence>
<proteinExistence type="predicted"/>
<evidence type="ECO:0000313" key="2">
    <source>
        <dbReference type="EMBL" id="QKJ29045.1"/>
    </source>
</evidence>
<dbReference type="RefSeq" id="WP_173413743.1">
    <property type="nucleotide sequence ID" value="NZ_CP054139.1"/>
</dbReference>
<accession>A0A7D4Q773</accession>
<feature type="domain" description="TonB C-terminal" evidence="1">
    <location>
        <begin position="75"/>
        <end position="135"/>
    </location>
</feature>
<sequence>MAFSTNAAFFKKWLTVFAIGIGLTYVYHPALAQTDNDKPANTQINADFPGGIEKFYSYILTNLKPDRSCIPGKTIYVKFIIDKDGTLKRAKVSGHVLSDAMTEQLVKTFESAPKWTPAQQNGHAQREHFVCPVIFAPKVDMMASVDVPKIK</sequence>
<dbReference type="KEGG" id="mmab:HQ865_04520"/>
<dbReference type="AlphaFoldDB" id="A0A7D4Q773"/>
<dbReference type="SUPFAM" id="SSF74653">
    <property type="entry name" value="TolA/TonB C-terminal domain"/>
    <property type="match status" value="1"/>
</dbReference>
<name>A0A7D4Q773_9SPHI</name>
<protein>
    <submittedName>
        <fullName evidence="2">Energy transducer TonB</fullName>
    </submittedName>
</protein>
<dbReference type="GO" id="GO:0055085">
    <property type="term" value="P:transmembrane transport"/>
    <property type="evidence" value="ECO:0007669"/>
    <property type="project" value="InterPro"/>
</dbReference>
<dbReference type="EMBL" id="CP054139">
    <property type="protein sequence ID" value="QKJ29045.1"/>
    <property type="molecule type" value="Genomic_DNA"/>
</dbReference>
<gene>
    <name evidence="2" type="ORF">HQ865_04520</name>
</gene>
<dbReference type="InterPro" id="IPR037682">
    <property type="entry name" value="TonB_C"/>
</dbReference>
<organism evidence="2 3">
    <name type="scientific">Mucilaginibacter mali</name>
    <dbReference type="NCBI Taxonomy" id="2740462"/>
    <lineage>
        <taxon>Bacteria</taxon>
        <taxon>Pseudomonadati</taxon>
        <taxon>Bacteroidota</taxon>
        <taxon>Sphingobacteriia</taxon>
        <taxon>Sphingobacteriales</taxon>
        <taxon>Sphingobacteriaceae</taxon>
        <taxon>Mucilaginibacter</taxon>
    </lineage>
</organism>
<dbReference type="Pfam" id="PF03544">
    <property type="entry name" value="TonB_C"/>
    <property type="match status" value="1"/>
</dbReference>
<dbReference type="Gene3D" id="3.30.1150.10">
    <property type="match status" value="1"/>
</dbReference>
<evidence type="ECO:0000259" key="1">
    <source>
        <dbReference type="Pfam" id="PF03544"/>
    </source>
</evidence>